<reference evidence="1" key="1">
    <citation type="journal article" date="2014" name="Front. Microbiol.">
        <title>High frequency of phylogenetically diverse reductive dehalogenase-homologous genes in deep subseafloor sedimentary metagenomes.</title>
        <authorList>
            <person name="Kawai M."/>
            <person name="Futagami T."/>
            <person name="Toyoda A."/>
            <person name="Takaki Y."/>
            <person name="Nishi S."/>
            <person name="Hori S."/>
            <person name="Arai W."/>
            <person name="Tsubouchi T."/>
            <person name="Morono Y."/>
            <person name="Uchiyama I."/>
            <person name="Ito T."/>
            <person name="Fujiyama A."/>
            <person name="Inagaki F."/>
            <person name="Takami H."/>
        </authorList>
    </citation>
    <scope>NUCLEOTIDE SEQUENCE</scope>
    <source>
        <strain evidence="1">Expedition CK06-06</strain>
    </source>
</reference>
<dbReference type="AlphaFoldDB" id="X1MB24"/>
<protein>
    <submittedName>
        <fullName evidence="1">Uncharacterized protein</fullName>
    </submittedName>
</protein>
<organism evidence="1">
    <name type="scientific">marine sediment metagenome</name>
    <dbReference type="NCBI Taxonomy" id="412755"/>
    <lineage>
        <taxon>unclassified sequences</taxon>
        <taxon>metagenomes</taxon>
        <taxon>ecological metagenomes</taxon>
    </lineage>
</organism>
<proteinExistence type="predicted"/>
<comment type="caution">
    <text evidence="1">The sequence shown here is derived from an EMBL/GenBank/DDBJ whole genome shotgun (WGS) entry which is preliminary data.</text>
</comment>
<feature type="non-terminal residue" evidence="1">
    <location>
        <position position="1"/>
    </location>
</feature>
<accession>X1MB24</accession>
<evidence type="ECO:0000313" key="1">
    <source>
        <dbReference type="EMBL" id="GAI11895.1"/>
    </source>
</evidence>
<name>X1MB24_9ZZZZ</name>
<dbReference type="EMBL" id="BARV01005163">
    <property type="protein sequence ID" value="GAI11895.1"/>
    <property type="molecule type" value="Genomic_DNA"/>
</dbReference>
<gene>
    <name evidence="1" type="ORF">S06H3_10910</name>
</gene>
<sequence>TRGLADNVIELGGTDAKTLKLEIINNSVIKNKSALGVTTGLVEIEGGNWDAYLFDSIFCGHTATPCIYSIVANYIDDFLG</sequence>